<evidence type="ECO:0000256" key="2">
    <source>
        <dbReference type="SAM" id="Phobius"/>
    </source>
</evidence>
<accession>A0ABU2L3J1</accession>
<dbReference type="Proteomes" id="UP001183388">
    <property type="component" value="Unassembled WGS sequence"/>
</dbReference>
<proteinExistence type="predicted"/>
<dbReference type="EMBL" id="JAVREN010000003">
    <property type="protein sequence ID" value="MDT0305813.1"/>
    <property type="molecule type" value="Genomic_DNA"/>
</dbReference>
<name>A0ABU2L3J1_9ACTN</name>
<dbReference type="RefSeq" id="WP_311628730.1">
    <property type="nucleotide sequence ID" value="NZ_JAVREN010000003.1"/>
</dbReference>
<keyword evidence="2" id="KW-1133">Transmembrane helix</keyword>
<comment type="caution">
    <text evidence="3">The sequence shown here is derived from an EMBL/GenBank/DDBJ whole genome shotgun (WGS) entry which is preliminary data.</text>
</comment>
<sequence>MTADDAPQAPGTARAGSPDEPPAPRFGRRRRLPRPVRWLFLLCGIGVLVWLPADSAGRLLTGEDAVLTELSCREERPEGGGVAQTVCEGTWRFPDGDTGRGRVEGGTGERPGSAVFAGGDWAYQDRAPLAWPVLLVGGPLLLAVAAITTVAILRRRAPADEEAPREAGSARDAGE</sequence>
<protein>
    <recommendedName>
        <fullName evidence="5">Integral membrane protein</fullName>
    </recommendedName>
</protein>
<evidence type="ECO:0000256" key="1">
    <source>
        <dbReference type="SAM" id="MobiDB-lite"/>
    </source>
</evidence>
<keyword evidence="2" id="KW-0472">Membrane</keyword>
<evidence type="ECO:0008006" key="5">
    <source>
        <dbReference type="Google" id="ProtNLM"/>
    </source>
</evidence>
<gene>
    <name evidence="3" type="ORF">RM780_02390</name>
</gene>
<reference evidence="4" key="1">
    <citation type="submission" date="2023-07" db="EMBL/GenBank/DDBJ databases">
        <title>30 novel species of actinomycetes from the DSMZ collection.</title>
        <authorList>
            <person name="Nouioui I."/>
        </authorList>
    </citation>
    <scope>NUCLEOTIDE SEQUENCE [LARGE SCALE GENOMIC DNA]</scope>
    <source>
        <strain evidence="4">DSM 44917</strain>
    </source>
</reference>
<feature type="transmembrane region" description="Helical" evidence="2">
    <location>
        <begin position="129"/>
        <end position="153"/>
    </location>
</feature>
<evidence type="ECO:0000313" key="4">
    <source>
        <dbReference type="Proteomes" id="UP001183388"/>
    </source>
</evidence>
<organism evidence="3 4">
    <name type="scientific">Streptomyces boetiae</name>
    <dbReference type="NCBI Taxonomy" id="3075541"/>
    <lineage>
        <taxon>Bacteria</taxon>
        <taxon>Bacillati</taxon>
        <taxon>Actinomycetota</taxon>
        <taxon>Actinomycetes</taxon>
        <taxon>Kitasatosporales</taxon>
        <taxon>Streptomycetaceae</taxon>
        <taxon>Streptomyces</taxon>
    </lineage>
</organism>
<evidence type="ECO:0000313" key="3">
    <source>
        <dbReference type="EMBL" id="MDT0305813.1"/>
    </source>
</evidence>
<keyword evidence="2" id="KW-0812">Transmembrane</keyword>
<feature type="transmembrane region" description="Helical" evidence="2">
    <location>
        <begin position="35"/>
        <end position="53"/>
    </location>
</feature>
<feature type="region of interest" description="Disordered" evidence="1">
    <location>
        <begin position="1"/>
        <end position="28"/>
    </location>
</feature>
<keyword evidence="4" id="KW-1185">Reference proteome</keyword>